<dbReference type="Pfam" id="PF00501">
    <property type="entry name" value="AMP-binding"/>
    <property type="match status" value="1"/>
</dbReference>
<name>A0A076PRI6_COMTE</name>
<dbReference type="PANTHER" id="PTHR43767:SF7">
    <property type="entry name" value="MEDIUM_LONG-CHAIN-FATTY-ACID--COA LIGASE FADD8"/>
    <property type="match status" value="1"/>
</dbReference>
<dbReference type="Pfam" id="PF13193">
    <property type="entry name" value="AMP-binding_C"/>
    <property type="match status" value="1"/>
</dbReference>
<dbReference type="HOGENOM" id="CLU_000022_59_0_4"/>
<evidence type="ECO:0000259" key="4">
    <source>
        <dbReference type="Pfam" id="PF13193"/>
    </source>
</evidence>
<dbReference type="InterPro" id="IPR000873">
    <property type="entry name" value="AMP-dep_synth/lig_dom"/>
</dbReference>
<dbReference type="KEGG" id="ctes:O987_16005"/>
<dbReference type="Proteomes" id="UP000028782">
    <property type="component" value="Chromosome"/>
</dbReference>
<feature type="domain" description="AMP-binding enzyme C-terminal" evidence="4">
    <location>
        <begin position="432"/>
        <end position="507"/>
    </location>
</feature>
<dbReference type="InterPro" id="IPR050237">
    <property type="entry name" value="ATP-dep_AMP-bd_enzyme"/>
</dbReference>
<protein>
    <submittedName>
        <fullName evidence="5">Long-chain fatty acid-CoA ligase</fullName>
    </submittedName>
</protein>
<reference evidence="5 6" key="1">
    <citation type="journal article" date="2014" name="Genome Announc.">
        <title>Complete Genome Sequence of Polychlorinated Biphenyl Degrader Comamonas testosteroni TK102 (NBRC 109938).</title>
        <authorList>
            <person name="Fukuda K."/>
            <person name="Hosoyama A."/>
            <person name="Tsuchikane K."/>
            <person name="Ohji S."/>
            <person name="Yamazoe A."/>
            <person name="Fujita N."/>
            <person name="Shintani M."/>
            <person name="Kimbara K."/>
        </authorList>
    </citation>
    <scope>NUCLEOTIDE SEQUENCE [LARGE SCALE GENOMIC DNA]</scope>
    <source>
        <strain evidence="5">TK102</strain>
    </source>
</reference>
<dbReference type="RefSeq" id="WP_043373286.1">
    <property type="nucleotide sequence ID" value="NZ_CP006704.1"/>
</dbReference>
<dbReference type="InterPro" id="IPR025110">
    <property type="entry name" value="AMP-bd_C"/>
</dbReference>
<evidence type="ECO:0000313" key="6">
    <source>
        <dbReference type="Proteomes" id="UP000028782"/>
    </source>
</evidence>
<evidence type="ECO:0000256" key="2">
    <source>
        <dbReference type="ARBA" id="ARBA00022598"/>
    </source>
</evidence>
<dbReference type="PANTHER" id="PTHR43767">
    <property type="entry name" value="LONG-CHAIN-FATTY-ACID--COA LIGASE"/>
    <property type="match status" value="1"/>
</dbReference>
<dbReference type="Gene3D" id="3.40.50.12780">
    <property type="entry name" value="N-terminal domain of ligase-like"/>
    <property type="match status" value="1"/>
</dbReference>
<proteinExistence type="inferred from homology"/>
<dbReference type="InterPro" id="IPR045851">
    <property type="entry name" value="AMP-bd_C_sf"/>
</dbReference>
<keyword evidence="2 5" id="KW-0436">Ligase</keyword>
<dbReference type="Gene3D" id="3.30.300.30">
    <property type="match status" value="1"/>
</dbReference>
<organism evidence="5 6">
    <name type="scientific">Comamonas testosteroni TK102</name>
    <dbReference type="NCBI Taxonomy" id="1392005"/>
    <lineage>
        <taxon>Bacteria</taxon>
        <taxon>Pseudomonadati</taxon>
        <taxon>Pseudomonadota</taxon>
        <taxon>Betaproteobacteria</taxon>
        <taxon>Burkholderiales</taxon>
        <taxon>Comamonadaceae</taxon>
        <taxon>Comamonas</taxon>
    </lineage>
</organism>
<feature type="domain" description="AMP-dependent synthetase/ligase" evidence="3">
    <location>
        <begin position="21"/>
        <end position="381"/>
    </location>
</feature>
<dbReference type="InterPro" id="IPR042099">
    <property type="entry name" value="ANL_N_sf"/>
</dbReference>
<evidence type="ECO:0000313" key="5">
    <source>
        <dbReference type="EMBL" id="AIJ47316.1"/>
    </source>
</evidence>
<evidence type="ECO:0000259" key="3">
    <source>
        <dbReference type="Pfam" id="PF00501"/>
    </source>
</evidence>
<evidence type="ECO:0000256" key="1">
    <source>
        <dbReference type="ARBA" id="ARBA00006432"/>
    </source>
</evidence>
<dbReference type="FunFam" id="3.30.300.30:FF:000008">
    <property type="entry name" value="2,3-dihydroxybenzoate-AMP ligase"/>
    <property type="match status" value="1"/>
</dbReference>
<dbReference type="AlphaFoldDB" id="A0A076PRI6"/>
<dbReference type="EMBL" id="CP006704">
    <property type="protein sequence ID" value="AIJ47316.1"/>
    <property type="molecule type" value="Genomic_DNA"/>
</dbReference>
<accession>A0A076PRI6</accession>
<gene>
    <name evidence="5" type="ORF">O987_16005</name>
</gene>
<comment type="similarity">
    <text evidence="1">Belongs to the ATP-dependent AMP-binding enzyme family.</text>
</comment>
<dbReference type="SUPFAM" id="SSF56801">
    <property type="entry name" value="Acetyl-CoA synthetase-like"/>
    <property type="match status" value="1"/>
</dbReference>
<sequence length="520" mass="56804">MTSHQCGGMHARQPTYLELIRRGARQHADRVAVVFGEESLSFSQVDALSSQLAHALYSQGIEQNDRVALLLNNGLLSVPLDFACVKAGLNRVPLNARLSVAEHVKMLQETGCIHLIFGAGLEQRAAQIKAELPALCCLGLGAAMPGSVDLGALASRHPVQGPDIEVQPDDIVLTLFTSGTTGTLKAAQHSQASFASICRNVLLNLLPATADDAMLHAASLIHASGVFVLPFWLRGGRTVIVSSFEPGRFLAVLQAQRITAINLVPTMLQMLLEHPDFTRVNVSALKYVIYGASPMPRSVLQKAMEHWGTHRFWQYYGQTEVPLCLAVLRPEDHTPQLMGSACGQPCLDVELRLLDEQGRDVAPGEPGEITVRAPSAVRGYYNAPQLNEDTFTPDGWVRTRDMGLLDAQGFLHLKDRKSDMIITGGYNVYPLEVENALLTHPAVRECVVLGLPHDKWVEVVTAAVVLRDGAQSSEQELVAHVATQLASYKKPQQVIFVQEIAKTAVGKLNRRAMRERLKPQ</sequence>
<dbReference type="GO" id="GO:0016877">
    <property type="term" value="F:ligase activity, forming carbon-sulfur bonds"/>
    <property type="evidence" value="ECO:0007669"/>
    <property type="project" value="UniProtKB-ARBA"/>
</dbReference>